<evidence type="ECO:0008006" key="3">
    <source>
        <dbReference type="Google" id="ProtNLM"/>
    </source>
</evidence>
<dbReference type="Gene3D" id="1.25.40.10">
    <property type="entry name" value="Tetratricopeptide repeat domain"/>
    <property type="match status" value="1"/>
</dbReference>
<dbReference type="InterPro" id="IPR011990">
    <property type="entry name" value="TPR-like_helical_dom_sf"/>
</dbReference>
<dbReference type="RefSeq" id="WP_091552875.1">
    <property type="nucleotide sequence ID" value="NZ_FNPH01000002.1"/>
</dbReference>
<dbReference type="AlphaFoldDB" id="A0A1H3JFK6"/>
<sequence>MWRSFQERHRERQALQLLEQAQQERTAGRGAEALRTQLDAVELIRGLADAHPGDPRHQQAIASALYTLASLQSQAGQPAAALAALAESEQLYRQLGDAGEVDAAPLVADVRVRRACTLMVQGRGASAVPEVDAAVTTYAELYELDDGNTLRRDLSRVLAMNAVVLARFGDPDLACGSADTALRIYLSTVVSPGTFMVHSEDTTFLRHAAAVSAAVHVQHRRIEMGLVAANVALQLGGGGDTERLRHVRSLAANVGRLTPAELDALDREFTRSLHVVTQSAPPSGSDVDRLARTGLAQALGAAGAAGATLADTVTRPAVDCEIIFPAQRCHPQLAAARARELGELALATLPVAPIDGLRIALEAHYLYAAASRARATALRTRIREDGPVWARTLLAAASGFELRGDLPMALDLAAWAAGAAQQLMPFVTADRGVAALVRDCVEQHGRLLAAAGDRNAGDEALSAARGLADLIDRA</sequence>
<dbReference type="EMBL" id="FNPH01000002">
    <property type="protein sequence ID" value="SDY38701.1"/>
    <property type="molecule type" value="Genomic_DNA"/>
</dbReference>
<dbReference type="Proteomes" id="UP000242415">
    <property type="component" value="Unassembled WGS sequence"/>
</dbReference>
<keyword evidence="2" id="KW-1185">Reference proteome</keyword>
<dbReference type="STRING" id="405436.SAMN05444365_10295"/>
<protein>
    <recommendedName>
        <fullName evidence="3">Tetratricopeptide repeat-containing protein</fullName>
    </recommendedName>
</protein>
<accession>A0A1H3JFK6</accession>
<organism evidence="1 2">
    <name type="scientific">Micromonospora pattaloongensis</name>
    <dbReference type="NCBI Taxonomy" id="405436"/>
    <lineage>
        <taxon>Bacteria</taxon>
        <taxon>Bacillati</taxon>
        <taxon>Actinomycetota</taxon>
        <taxon>Actinomycetes</taxon>
        <taxon>Micromonosporales</taxon>
        <taxon>Micromonosporaceae</taxon>
        <taxon>Micromonospora</taxon>
    </lineage>
</organism>
<dbReference type="OrthoDB" id="4034643at2"/>
<proteinExistence type="predicted"/>
<name>A0A1H3JFK6_9ACTN</name>
<evidence type="ECO:0000313" key="1">
    <source>
        <dbReference type="EMBL" id="SDY38701.1"/>
    </source>
</evidence>
<evidence type="ECO:0000313" key="2">
    <source>
        <dbReference type="Proteomes" id="UP000242415"/>
    </source>
</evidence>
<gene>
    <name evidence="1" type="ORF">SAMN05444365_10295</name>
</gene>
<dbReference type="SUPFAM" id="SSF48452">
    <property type="entry name" value="TPR-like"/>
    <property type="match status" value="1"/>
</dbReference>
<reference evidence="2" key="1">
    <citation type="submission" date="2016-10" db="EMBL/GenBank/DDBJ databases">
        <authorList>
            <person name="Varghese N."/>
            <person name="Submissions S."/>
        </authorList>
    </citation>
    <scope>NUCLEOTIDE SEQUENCE [LARGE SCALE GENOMIC DNA]</scope>
    <source>
        <strain evidence="2">DSM 45245</strain>
    </source>
</reference>